<keyword evidence="8 10" id="KW-0694">RNA-binding</keyword>
<feature type="binding site" evidence="10">
    <location>
        <position position="247"/>
    </location>
    <ligand>
        <name>Zn(2+)</name>
        <dbReference type="ChEBI" id="CHEBI:29105"/>
    </ligand>
</feature>
<keyword evidence="5 10" id="KW-0547">Nucleotide-binding</keyword>
<organism evidence="13 14">
    <name type="scientific">Siminovitchia terrae</name>
    <name type="common">Bacillus terrae</name>
    <dbReference type="NCBI Taxonomy" id="1914933"/>
    <lineage>
        <taxon>Bacteria</taxon>
        <taxon>Bacillati</taxon>
        <taxon>Bacillota</taxon>
        <taxon>Bacilli</taxon>
        <taxon>Bacillales</taxon>
        <taxon>Bacillaceae</taxon>
        <taxon>Siminovitchia</taxon>
    </lineage>
</organism>
<feature type="domain" description="EngC GTPase" evidence="11">
    <location>
        <begin position="72"/>
        <end position="221"/>
    </location>
</feature>
<dbReference type="Gene3D" id="3.40.50.300">
    <property type="entry name" value="P-loop containing nucleotide triphosphate hydrolases"/>
    <property type="match status" value="1"/>
</dbReference>
<evidence type="ECO:0000256" key="7">
    <source>
        <dbReference type="ARBA" id="ARBA00022833"/>
    </source>
</evidence>
<evidence type="ECO:0000259" key="11">
    <source>
        <dbReference type="PROSITE" id="PS50936"/>
    </source>
</evidence>
<sequence>MSEGKIIKALSGFYYVLSGESIIQCRGRGVFRKKNVTPLVGDYVVFQSENETDGYIMEVKPRKNELIRPPIANIDQAILVFSAARPDFSSLLLDRFLAVIEANDITPVICITKMDLLSKEEKEKIDWYIDGYRSIGYEVFQLSAVTGDGLKQLDPLINGKISVLAGQSGVGKSSLLNSLHPSLEIKTADISDHLGRGKHTTRHVELLQIGGGLVADTPGFSSLEFPEMEAADLPFSFPEIQQYGENCKFRGCLHINEPGCMVKLAVESGEIRQYRYDHYQDFYYEIKNRKPRY</sequence>
<protein>
    <recommendedName>
        <fullName evidence="10">Small ribosomal subunit biogenesis GTPase RsgA</fullName>
        <ecNumber evidence="10">3.6.1.-</ecNumber>
    </recommendedName>
</protein>
<comment type="function">
    <text evidence="10">One of several proteins that assist in the late maturation steps of the functional core of the 30S ribosomal subunit. Helps release RbfA from mature subunits. May play a role in the assembly of ribosomal proteins into the subunit. Circularly permuted GTPase that catalyzes slow GTP hydrolysis, GTPase activity is stimulated by the 30S ribosomal subunit.</text>
</comment>
<evidence type="ECO:0000313" key="14">
    <source>
        <dbReference type="Proteomes" id="UP000287296"/>
    </source>
</evidence>
<name>A0A429XBT0_SIMTE</name>
<dbReference type="SUPFAM" id="SSF50249">
    <property type="entry name" value="Nucleic acid-binding proteins"/>
    <property type="match status" value="1"/>
</dbReference>
<dbReference type="SUPFAM" id="SSF52540">
    <property type="entry name" value="P-loop containing nucleoside triphosphate hydrolases"/>
    <property type="match status" value="1"/>
</dbReference>
<comment type="subcellular location">
    <subcellularLocation>
        <location evidence="10">Cytoplasm</location>
    </subcellularLocation>
</comment>
<feature type="binding site" evidence="10">
    <location>
        <begin position="112"/>
        <end position="115"/>
    </location>
    <ligand>
        <name>GTP</name>
        <dbReference type="ChEBI" id="CHEBI:37565"/>
    </ligand>
</feature>
<dbReference type="HAMAP" id="MF_01820">
    <property type="entry name" value="GTPase_RsgA"/>
    <property type="match status" value="1"/>
</dbReference>
<evidence type="ECO:0000313" key="13">
    <source>
        <dbReference type="EMBL" id="RST60802.1"/>
    </source>
</evidence>
<reference evidence="13 14" key="1">
    <citation type="submission" date="2018-12" db="EMBL/GenBank/DDBJ databases">
        <authorList>
            <person name="Sun L."/>
            <person name="Chen Z."/>
        </authorList>
    </citation>
    <scope>NUCLEOTIDE SEQUENCE [LARGE SCALE GENOMIC DNA]</scope>
    <source>
        <strain evidence="13 14">LMG 29736</strain>
    </source>
</reference>
<feature type="binding site" evidence="10">
    <location>
        <position position="254"/>
    </location>
    <ligand>
        <name>Zn(2+)</name>
        <dbReference type="ChEBI" id="CHEBI:29105"/>
    </ligand>
</feature>
<evidence type="ECO:0000256" key="8">
    <source>
        <dbReference type="ARBA" id="ARBA00022884"/>
    </source>
</evidence>
<keyword evidence="7 10" id="KW-0862">Zinc</keyword>
<gene>
    <name evidence="10 13" type="primary">rsgA</name>
    <name evidence="13" type="ORF">D5F11_005505</name>
</gene>
<dbReference type="Proteomes" id="UP000287296">
    <property type="component" value="Unassembled WGS sequence"/>
</dbReference>
<evidence type="ECO:0000256" key="6">
    <source>
        <dbReference type="ARBA" id="ARBA00022801"/>
    </source>
</evidence>
<keyword evidence="3 10" id="KW-0479">Metal-binding</keyword>
<dbReference type="PROSITE" id="PS50936">
    <property type="entry name" value="ENGC_GTPASE"/>
    <property type="match status" value="1"/>
</dbReference>
<dbReference type="InterPro" id="IPR027417">
    <property type="entry name" value="P-loop_NTPase"/>
</dbReference>
<feature type="binding site" evidence="10">
    <location>
        <position position="260"/>
    </location>
    <ligand>
        <name>Zn(2+)</name>
        <dbReference type="ChEBI" id="CHEBI:29105"/>
    </ligand>
</feature>
<dbReference type="AlphaFoldDB" id="A0A429XBT0"/>
<feature type="binding site" evidence="10">
    <location>
        <position position="252"/>
    </location>
    <ligand>
        <name>Zn(2+)</name>
        <dbReference type="ChEBI" id="CHEBI:29105"/>
    </ligand>
</feature>
<dbReference type="PROSITE" id="PS51721">
    <property type="entry name" value="G_CP"/>
    <property type="match status" value="1"/>
</dbReference>
<keyword evidence="9 10" id="KW-0342">GTP-binding</keyword>
<dbReference type="Pfam" id="PF16745">
    <property type="entry name" value="RsgA_N"/>
    <property type="match status" value="1"/>
</dbReference>
<proteinExistence type="inferred from homology"/>
<dbReference type="InterPro" id="IPR031944">
    <property type="entry name" value="RsgA_N"/>
</dbReference>
<evidence type="ECO:0000259" key="12">
    <source>
        <dbReference type="PROSITE" id="PS51721"/>
    </source>
</evidence>
<dbReference type="CDD" id="cd01854">
    <property type="entry name" value="YjeQ_EngC"/>
    <property type="match status" value="1"/>
</dbReference>
<comment type="subunit">
    <text evidence="10">Monomer. Associates with 30S ribosomal subunit, binds 16S rRNA.</text>
</comment>
<dbReference type="GO" id="GO:0042274">
    <property type="term" value="P:ribosomal small subunit biogenesis"/>
    <property type="evidence" value="ECO:0007669"/>
    <property type="project" value="UniProtKB-UniRule"/>
</dbReference>
<evidence type="ECO:0000256" key="1">
    <source>
        <dbReference type="ARBA" id="ARBA00022490"/>
    </source>
</evidence>
<dbReference type="PANTHER" id="PTHR32120">
    <property type="entry name" value="SMALL RIBOSOMAL SUBUNIT BIOGENESIS GTPASE RSGA"/>
    <property type="match status" value="1"/>
</dbReference>
<dbReference type="Gene3D" id="2.40.50.140">
    <property type="entry name" value="Nucleic acid-binding proteins"/>
    <property type="match status" value="1"/>
</dbReference>
<dbReference type="OrthoDB" id="9809485at2"/>
<feature type="binding site" evidence="10">
    <location>
        <begin position="166"/>
        <end position="174"/>
    </location>
    <ligand>
        <name>GTP</name>
        <dbReference type="ChEBI" id="CHEBI:37565"/>
    </ligand>
</feature>
<dbReference type="GO" id="GO:0005525">
    <property type="term" value="F:GTP binding"/>
    <property type="evidence" value="ECO:0007669"/>
    <property type="project" value="UniProtKB-UniRule"/>
</dbReference>
<keyword evidence="2 10" id="KW-0690">Ribosome biogenesis</keyword>
<evidence type="ECO:0000256" key="10">
    <source>
        <dbReference type="HAMAP-Rule" id="MF_01820"/>
    </source>
</evidence>
<dbReference type="InterPro" id="IPR030378">
    <property type="entry name" value="G_CP_dom"/>
</dbReference>
<evidence type="ECO:0000256" key="3">
    <source>
        <dbReference type="ARBA" id="ARBA00022723"/>
    </source>
</evidence>
<dbReference type="GO" id="GO:0046872">
    <property type="term" value="F:metal ion binding"/>
    <property type="evidence" value="ECO:0007669"/>
    <property type="project" value="UniProtKB-KW"/>
</dbReference>
<dbReference type="Pfam" id="PF03193">
    <property type="entry name" value="RsgA_GTPase"/>
    <property type="match status" value="1"/>
</dbReference>
<dbReference type="GO" id="GO:0019843">
    <property type="term" value="F:rRNA binding"/>
    <property type="evidence" value="ECO:0007669"/>
    <property type="project" value="UniProtKB-KW"/>
</dbReference>
<dbReference type="InterPro" id="IPR004881">
    <property type="entry name" value="Ribosome_biogen_GTPase_RsgA"/>
</dbReference>
<comment type="caution">
    <text evidence="13">The sequence shown here is derived from an EMBL/GenBank/DDBJ whole genome shotgun (WGS) entry which is preliminary data.</text>
</comment>
<evidence type="ECO:0000256" key="9">
    <source>
        <dbReference type="ARBA" id="ARBA00023134"/>
    </source>
</evidence>
<evidence type="ECO:0000256" key="2">
    <source>
        <dbReference type="ARBA" id="ARBA00022517"/>
    </source>
</evidence>
<comment type="cofactor">
    <cofactor evidence="10">
        <name>Zn(2+)</name>
        <dbReference type="ChEBI" id="CHEBI:29105"/>
    </cofactor>
    <text evidence="10">Binds 1 zinc ion per subunit.</text>
</comment>
<dbReference type="EMBL" id="QYTW02000003">
    <property type="protein sequence ID" value="RST60802.1"/>
    <property type="molecule type" value="Genomic_DNA"/>
</dbReference>
<dbReference type="RefSeq" id="WP_120115206.1">
    <property type="nucleotide sequence ID" value="NZ_QYTW02000003.1"/>
</dbReference>
<dbReference type="GO" id="GO:0005737">
    <property type="term" value="C:cytoplasm"/>
    <property type="evidence" value="ECO:0007669"/>
    <property type="project" value="UniProtKB-SubCell"/>
</dbReference>
<evidence type="ECO:0000256" key="5">
    <source>
        <dbReference type="ARBA" id="ARBA00022741"/>
    </source>
</evidence>
<accession>A0A429XBT0</accession>
<evidence type="ECO:0000256" key="4">
    <source>
        <dbReference type="ARBA" id="ARBA00022730"/>
    </source>
</evidence>
<dbReference type="InterPro" id="IPR012340">
    <property type="entry name" value="NA-bd_OB-fold"/>
</dbReference>
<dbReference type="CDD" id="cd04466">
    <property type="entry name" value="S1_YloQ_GTPase"/>
    <property type="match status" value="1"/>
</dbReference>
<dbReference type="NCBIfam" id="TIGR00157">
    <property type="entry name" value="ribosome small subunit-dependent GTPase A"/>
    <property type="match status" value="1"/>
</dbReference>
<dbReference type="InterPro" id="IPR010914">
    <property type="entry name" value="RsgA_GTPase_dom"/>
</dbReference>
<keyword evidence="4 10" id="KW-0699">rRNA-binding</keyword>
<keyword evidence="6 10" id="KW-0378">Hydrolase</keyword>
<keyword evidence="1 10" id="KW-0963">Cytoplasm</keyword>
<dbReference type="PANTHER" id="PTHR32120:SF11">
    <property type="entry name" value="SMALL RIBOSOMAL SUBUNIT BIOGENESIS GTPASE RSGA 1, MITOCHONDRIAL-RELATED"/>
    <property type="match status" value="1"/>
</dbReference>
<comment type="similarity">
    <text evidence="10">Belongs to the TRAFAC class YlqF/YawG GTPase family. RsgA subfamily.</text>
</comment>
<feature type="domain" description="CP-type G" evidence="12">
    <location>
        <begin position="63"/>
        <end position="223"/>
    </location>
</feature>
<dbReference type="EC" id="3.6.1.-" evidence="10"/>
<dbReference type="Gene3D" id="1.10.40.50">
    <property type="entry name" value="Probable gtpase engc, domain 3"/>
    <property type="match status" value="1"/>
</dbReference>
<dbReference type="GO" id="GO:0003924">
    <property type="term" value="F:GTPase activity"/>
    <property type="evidence" value="ECO:0007669"/>
    <property type="project" value="UniProtKB-UniRule"/>
</dbReference>